<keyword evidence="2" id="KW-0540">Nuclease</keyword>
<comment type="caution">
    <text evidence="2">The sequence shown here is derived from an EMBL/GenBank/DDBJ whole genome shotgun (WGS) entry which is preliminary data.</text>
</comment>
<name>A0ABR9HAY5_9ACTN</name>
<dbReference type="EMBL" id="JADBDY010000001">
    <property type="protein sequence ID" value="MBE1456209.1"/>
    <property type="molecule type" value="Genomic_DNA"/>
</dbReference>
<reference evidence="2 3" key="1">
    <citation type="submission" date="2020-10" db="EMBL/GenBank/DDBJ databases">
        <title>Sequencing the genomes of 1000 actinobacteria strains.</title>
        <authorList>
            <person name="Klenk H.-P."/>
        </authorList>
    </citation>
    <scope>NUCLEOTIDE SEQUENCE [LARGE SCALE GENOMIC DNA]</scope>
    <source>
        <strain evidence="2 3">DSM 45157</strain>
    </source>
</reference>
<dbReference type="GO" id="GO:0004519">
    <property type="term" value="F:endonuclease activity"/>
    <property type="evidence" value="ECO:0007669"/>
    <property type="project" value="UniProtKB-KW"/>
</dbReference>
<dbReference type="InterPro" id="IPR012296">
    <property type="entry name" value="Nuclease_put_TT1808"/>
</dbReference>
<dbReference type="CDD" id="cd06260">
    <property type="entry name" value="DUF820-like"/>
    <property type="match status" value="1"/>
</dbReference>
<keyword evidence="2" id="KW-0255">Endonuclease</keyword>
<dbReference type="Pfam" id="PF05685">
    <property type="entry name" value="Uma2"/>
    <property type="match status" value="1"/>
</dbReference>
<dbReference type="InterPro" id="IPR011335">
    <property type="entry name" value="Restrct_endonuc-II-like"/>
</dbReference>
<dbReference type="Gene3D" id="3.90.1570.10">
    <property type="entry name" value="tt1808, chain A"/>
    <property type="match status" value="1"/>
</dbReference>
<dbReference type="SUPFAM" id="SSF52980">
    <property type="entry name" value="Restriction endonuclease-like"/>
    <property type="match status" value="1"/>
</dbReference>
<dbReference type="PANTHER" id="PTHR35400">
    <property type="entry name" value="SLR1083 PROTEIN"/>
    <property type="match status" value="1"/>
</dbReference>
<sequence length="204" mass="22631">MSLAMTEAAPATGTSRWDYVLGTWKELDVPEGWRAEIVDDNGVVLVAPPSDPHNYIAVRITRALNGVVPDDWDVYQTLGIQLPAIERLYMPDLVVMPESVVLDPEQTPCPADAAELAVEIVSRSSRDVDRKKKLWGYAHAPIPLYLLVDAWDENGPSVTLYEQPGNGRYNQATTADFGDKIRLPEPFGLEIDTSRFPGPDEWPS</sequence>
<accession>A0ABR9HAY5</accession>
<keyword evidence="2" id="KW-0378">Hydrolase</keyword>
<proteinExistence type="predicted"/>
<evidence type="ECO:0000259" key="1">
    <source>
        <dbReference type="Pfam" id="PF05685"/>
    </source>
</evidence>
<protein>
    <submittedName>
        <fullName evidence="2">Uma2 family endonuclease</fullName>
    </submittedName>
</protein>
<dbReference type="PANTHER" id="PTHR35400:SF3">
    <property type="entry name" value="SLL1072 PROTEIN"/>
    <property type="match status" value="1"/>
</dbReference>
<keyword evidence="3" id="KW-1185">Reference proteome</keyword>
<dbReference type="InterPro" id="IPR008538">
    <property type="entry name" value="Uma2"/>
</dbReference>
<evidence type="ECO:0000313" key="3">
    <source>
        <dbReference type="Proteomes" id="UP000598217"/>
    </source>
</evidence>
<evidence type="ECO:0000313" key="2">
    <source>
        <dbReference type="EMBL" id="MBE1456209.1"/>
    </source>
</evidence>
<organism evidence="2 3">
    <name type="scientific">Nocardiopsis terrae</name>
    <dbReference type="NCBI Taxonomy" id="372655"/>
    <lineage>
        <taxon>Bacteria</taxon>
        <taxon>Bacillati</taxon>
        <taxon>Actinomycetota</taxon>
        <taxon>Actinomycetes</taxon>
        <taxon>Streptosporangiales</taxon>
        <taxon>Nocardiopsidaceae</taxon>
        <taxon>Nocardiopsis</taxon>
    </lineage>
</organism>
<gene>
    <name evidence="2" type="ORF">H4W79_000423</name>
</gene>
<feature type="domain" description="Putative restriction endonuclease" evidence="1">
    <location>
        <begin position="27"/>
        <end position="192"/>
    </location>
</feature>
<dbReference type="Proteomes" id="UP000598217">
    <property type="component" value="Unassembled WGS sequence"/>
</dbReference>